<name>A0A840N7J3_9BRAD</name>
<evidence type="ECO:0000313" key="1">
    <source>
        <dbReference type="EMBL" id="MBB5052686.1"/>
    </source>
</evidence>
<gene>
    <name evidence="1" type="ORF">HNQ36_002660</name>
</gene>
<protein>
    <submittedName>
        <fullName evidence="1">Uncharacterized protein</fullName>
    </submittedName>
</protein>
<dbReference type="AlphaFoldDB" id="A0A840N7J3"/>
<dbReference type="Proteomes" id="UP000521227">
    <property type="component" value="Unassembled WGS sequence"/>
</dbReference>
<dbReference type="EMBL" id="JACHIJ010000003">
    <property type="protein sequence ID" value="MBB5052686.1"/>
    <property type="molecule type" value="Genomic_DNA"/>
</dbReference>
<evidence type="ECO:0000313" key="2">
    <source>
        <dbReference type="Proteomes" id="UP000521227"/>
    </source>
</evidence>
<sequence>MIFRLQRLAGEKTALSCDDFIAIAIGTYEKRLDDAKAADAGDQLAQIILRAALSHVERRDFKLREFDVLKFHGCFSPCYWVRNCTG</sequence>
<reference evidence="1 2" key="1">
    <citation type="submission" date="2020-08" db="EMBL/GenBank/DDBJ databases">
        <title>Genomic Encyclopedia of Type Strains, Phase IV (KMG-IV): sequencing the most valuable type-strain genomes for metagenomic binning, comparative biology and taxonomic classification.</title>
        <authorList>
            <person name="Goeker M."/>
        </authorList>
    </citation>
    <scope>NUCLEOTIDE SEQUENCE [LARGE SCALE GENOMIC DNA]</scope>
    <source>
        <strain evidence="1 2">DSM 17498</strain>
    </source>
</reference>
<proteinExistence type="predicted"/>
<accession>A0A840N7J3</accession>
<organism evidence="1 2">
    <name type="scientific">Afipia massiliensis</name>
    <dbReference type="NCBI Taxonomy" id="211460"/>
    <lineage>
        <taxon>Bacteria</taxon>
        <taxon>Pseudomonadati</taxon>
        <taxon>Pseudomonadota</taxon>
        <taxon>Alphaproteobacteria</taxon>
        <taxon>Hyphomicrobiales</taxon>
        <taxon>Nitrobacteraceae</taxon>
        <taxon>Afipia</taxon>
    </lineage>
</organism>
<comment type="caution">
    <text evidence="1">The sequence shown here is derived from an EMBL/GenBank/DDBJ whole genome shotgun (WGS) entry which is preliminary data.</text>
</comment>